<dbReference type="InterPro" id="IPR028098">
    <property type="entry name" value="Glyco_trans_4-like_N"/>
</dbReference>
<dbReference type="HOGENOM" id="CLU_009583_0_0_2"/>
<dbReference type="SUPFAM" id="SSF53756">
    <property type="entry name" value="UDP-Glycosyltransferase/glycogen phosphorylase"/>
    <property type="match status" value="1"/>
</dbReference>
<dbReference type="PANTHER" id="PTHR12526:SF630">
    <property type="entry name" value="GLYCOSYLTRANSFERASE"/>
    <property type="match status" value="1"/>
</dbReference>
<dbReference type="OrthoDB" id="132546at2157"/>
<feature type="domain" description="Glycosyl transferase family 1" evidence="1">
    <location>
        <begin position="200"/>
        <end position="317"/>
    </location>
</feature>
<keyword evidence="3" id="KW-0614">Plasmid</keyword>
<evidence type="ECO:0000313" key="4">
    <source>
        <dbReference type="Proteomes" id="UP000000391"/>
    </source>
</evidence>
<dbReference type="CDD" id="cd03811">
    <property type="entry name" value="GT4_GT28_WabH-like"/>
    <property type="match status" value="1"/>
</dbReference>
<keyword evidence="4" id="KW-1185">Reference proteome</keyword>
<dbReference type="GeneID" id="9348035"/>
<feature type="domain" description="Glycosyltransferase subfamily 4-like N-terminal" evidence="2">
    <location>
        <begin position="15"/>
        <end position="181"/>
    </location>
</feature>
<dbReference type="Pfam" id="PF13439">
    <property type="entry name" value="Glyco_transf_4"/>
    <property type="match status" value="1"/>
</dbReference>
<organism evidence="3 4">
    <name type="scientific">Methanohalobium evestigatum (strain ATCC BAA-1072 / DSM 3721 / NBRC 107634 / OCM 161 / Z-7303)</name>
    <dbReference type="NCBI Taxonomy" id="644295"/>
    <lineage>
        <taxon>Archaea</taxon>
        <taxon>Methanobacteriati</taxon>
        <taxon>Methanobacteriota</taxon>
        <taxon>Stenosarchaea group</taxon>
        <taxon>Methanomicrobia</taxon>
        <taxon>Methanosarcinales</taxon>
        <taxon>Methanosarcinaceae</taxon>
        <taxon>Methanohalobium</taxon>
    </lineage>
</organism>
<dbReference type="InterPro" id="IPR001296">
    <property type="entry name" value="Glyco_trans_1"/>
</dbReference>
<geneLocation type="plasmid" evidence="3 4">
    <name>pMETEV01</name>
</geneLocation>
<keyword evidence="3" id="KW-0808">Transferase</keyword>
<protein>
    <submittedName>
        <fullName evidence="3">Glycosyl transferase group 1</fullName>
    </submittedName>
</protein>
<dbReference type="GO" id="GO:0016757">
    <property type="term" value="F:glycosyltransferase activity"/>
    <property type="evidence" value="ECO:0007669"/>
    <property type="project" value="InterPro"/>
</dbReference>
<accession>D7EBY1</accession>
<dbReference type="CAZy" id="GT4">
    <property type="family name" value="Glycosyltransferase Family 4"/>
</dbReference>
<dbReference type="PANTHER" id="PTHR12526">
    <property type="entry name" value="GLYCOSYLTRANSFERASE"/>
    <property type="match status" value="1"/>
</dbReference>
<dbReference type="EMBL" id="CP002070">
    <property type="protein sequence ID" value="ADI75103.1"/>
    <property type="molecule type" value="Genomic_DNA"/>
</dbReference>
<proteinExistence type="predicted"/>
<dbReference type="KEGG" id="mev:Metev_2287"/>
<evidence type="ECO:0000259" key="2">
    <source>
        <dbReference type="Pfam" id="PF13439"/>
    </source>
</evidence>
<dbReference type="RefSeq" id="WP_013195668.1">
    <property type="nucleotide sequence ID" value="NC_014254.1"/>
</dbReference>
<evidence type="ECO:0000313" key="3">
    <source>
        <dbReference type="EMBL" id="ADI75103.1"/>
    </source>
</evidence>
<dbReference type="Gene3D" id="3.40.50.2000">
    <property type="entry name" value="Glycogen Phosphorylase B"/>
    <property type="match status" value="2"/>
</dbReference>
<evidence type="ECO:0000259" key="1">
    <source>
        <dbReference type="Pfam" id="PF00534"/>
    </source>
</evidence>
<reference evidence="3 4" key="1">
    <citation type="submission" date="2010-06" db="EMBL/GenBank/DDBJ databases">
        <title>Complete sequence plasmid of Methanohalobium evestigatum Z-7303.</title>
        <authorList>
            <consortium name="US DOE Joint Genome Institute"/>
            <person name="Lucas S."/>
            <person name="Copeland A."/>
            <person name="Lapidus A."/>
            <person name="Cheng J.-F."/>
            <person name="Bruce D."/>
            <person name="Goodwin L."/>
            <person name="Pitluck S."/>
            <person name="Saunders E."/>
            <person name="Detter J.C."/>
            <person name="Han C."/>
            <person name="Tapia R."/>
            <person name="Land M."/>
            <person name="Hauser L."/>
            <person name="Kyrpides N."/>
            <person name="Mikhailova N."/>
            <person name="Sieprawska-Lupa M."/>
            <person name="Whitman W.B."/>
            <person name="Anderson I."/>
            <person name="Woyke T."/>
        </authorList>
    </citation>
    <scope>NUCLEOTIDE SEQUENCE [LARGE SCALE GENOMIC DNA]</scope>
    <source>
        <strain evidence="4">ATCC BAA-1072 / DSM 3721 / NBRC 107634 / OCM 161 / Z-7303</strain>
        <plasmid evidence="4">Plasmid pMETEV01</plasmid>
    </source>
</reference>
<dbReference type="Pfam" id="PF00534">
    <property type="entry name" value="Glycos_transf_1"/>
    <property type="match status" value="1"/>
</dbReference>
<dbReference type="AlphaFoldDB" id="D7EBY1"/>
<name>D7EBY1_METEZ</name>
<dbReference type="Proteomes" id="UP000000391">
    <property type="component" value="Plasmid pMETEV01"/>
</dbReference>
<sequence length="397" mass="45286">MSKTIALFISSLENGGAEKVVSNLSINLPDKYKIKLMVYHTDQIDYQYNGEIIDLNISIPEPDKSLKNMFIRVFTFFSLIQKSKNIKKQYEPQATISFLTAPNILNLFSKLSDNVIISVHSQISQGLKGLEGKIHKQLIKLFYNHAYLIIAVSKGVKKDLVNNFRIKPEKIKVIHNPYETDKIQKLADYEIEQEYQDIFESPVIINVGRLVDVKGQNHLIKAFSKVKDEVDNAKLVFLGRGELENELKELAEKYRLENDIFFMGFQKNPFKFIKNSSVFVLSSTNEGFPNAIVESMACGIPIISTDCFSGPREILAPDTDINYQTNVVEYAPYGILTPVCNDGDRLSLKNEENMLSDAINQILKNDELKEKYGLLAQKRAEDFDIKNIIPQWETILD</sequence>
<gene>
    <name evidence="3" type="ordered locus">Metev_2287</name>
</gene>